<dbReference type="InterPro" id="IPR005146">
    <property type="entry name" value="B3/B4_tRNA-bd"/>
</dbReference>
<comment type="cofactor">
    <cofactor evidence="15">
        <name>Mg(2+)</name>
        <dbReference type="ChEBI" id="CHEBI:18420"/>
    </cofactor>
    <text evidence="15">Binds 2 magnesium ions per tetramer.</text>
</comment>
<evidence type="ECO:0000256" key="6">
    <source>
        <dbReference type="ARBA" id="ARBA00022598"/>
    </source>
</evidence>
<organism evidence="20 21">
    <name type="scientific">Niabella yanshanensis</name>
    <dbReference type="NCBI Taxonomy" id="577386"/>
    <lineage>
        <taxon>Bacteria</taxon>
        <taxon>Pseudomonadati</taxon>
        <taxon>Bacteroidota</taxon>
        <taxon>Chitinophagia</taxon>
        <taxon>Chitinophagales</taxon>
        <taxon>Chitinophagaceae</taxon>
        <taxon>Niabella</taxon>
    </lineage>
</organism>
<evidence type="ECO:0000256" key="16">
    <source>
        <dbReference type="PROSITE-ProRule" id="PRU00209"/>
    </source>
</evidence>
<evidence type="ECO:0000256" key="9">
    <source>
        <dbReference type="ARBA" id="ARBA00022840"/>
    </source>
</evidence>
<feature type="domain" description="TRNA-binding" evidence="17">
    <location>
        <begin position="49"/>
        <end position="162"/>
    </location>
</feature>
<dbReference type="EMBL" id="CP139960">
    <property type="protein sequence ID" value="WQD37229.1"/>
    <property type="molecule type" value="Genomic_DNA"/>
</dbReference>
<dbReference type="SUPFAM" id="SSF54991">
    <property type="entry name" value="Anticodon-binding domain of PheRS"/>
    <property type="match status" value="1"/>
</dbReference>
<dbReference type="InterPro" id="IPR041616">
    <property type="entry name" value="PheRS_beta_core"/>
</dbReference>
<dbReference type="InterPro" id="IPR012340">
    <property type="entry name" value="NA-bd_OB-fold"/>
</dbReference>
<dbReference type="Pfam" id="PF01588">
    <property type="entry name" value="tRNA_bind"/>
    <property type="match status" value="1"/>
</dbReference>
<keyword evidence="12 15" id="KW-0648">Protein biosynthesis</keyword>
<dbReference type="SUPFAM" id="SSF50249">
    <property type="entry name" value="Nucleic acid-binding proteins"/>
    <property type="match status" value="1"/>
</dbReference>
<dbReference type="Gene3D" id="2.40.50.140">
    <property type="entry name" value="Nucleic acid-binding proteins"/>
    <property type="match status" value="1"/>
</dbReference>
<dbReference type="SUPFAM" id="SSF56037">
    <property type="entry name" value="PheT/TilS domain"/>
    <property type="match status" value="1"/>
</dbReference>
<evidence type="ECO:0000256" key="15">
    <source>
        <dbReference type="HAMAP-Rule" id="MF_00283"/>
    </source>
</evidence>
<dbReference type="SMART" id="SM00896">
    <property type="entry name" value="FDX-ACB"/>
    <property type="match status" value="1"/>
</dbReference>
<dbReference type="SUPFAM" id="SSF55681">
    <property type="entry name" value="Class II aaRS and biotin synthetases"/>
    <property type="match status" value="1"/>
</dbReference>
<dbReference type="NCBIfam" id="TIGR00472">
    <property type="entry name" value="pheT_bact"/>
    <property type="match status" value="1"/>
</dbReference>
<evidence type="ECO:0000313" key="20">
    <source>
        <dbReference type="EMBL" id="WQD37229.1"/>
    </source>
</evidence>
<dbReference type="PROSITE" id="PS50886">
    <property type="entry name" value="TRBD"/>
    <property type="match status" value="1"/>
</dbReference>
<keyword evidence="11 16" id="KW-0694">RNA-binding</keyword>
<evidence type="ECO:0000256" key="4">
    <source>
        <dbReference type="ARBA" id="ARBA00022490"/>
    </source>
</evidence>
<reference evidence="20 21" key="1">
    <citation type="submission" date="2023-12" db="EMBL/GenBank/DDBJ databases">
        <title>Genome sequencing and assembly of bacterial species from a model synthetic community.</title>
        <authorList>
            <person name="Hogle S.L."/>
        </authorList>
    </citation>
    <scope>NUCLEOTIDE SEQUENCE [LARGE SCALE GENOMIC DNA]</scope>
    <source>
        <strain evidence="20 21">HAMBI_3031</strain>
    </source>
</reference>
<feature type="binding site" evidence="15">
    <location>
        <position position="482"/>
    </location>
    <ligand>
        <name>Mg(2+)</name>
        <dbReference type="ChEBI" id="CHEBI:18420"/>
        <note>shared with alpha subunit</note>
    </ligand>
</feature>
<feature type="domain" description="FDX-ACB" evidence="18">
    <location>
        <begin position="722"/>
        <end position="815"/>
    </location>
</feature>
<dbReference type="InterPro" id="IPR005147">
    <property type="entry name" value="tRNA_synthase_B5-dom"/>
</dbReference>
<dbReference type="InterPro" id="IPR009061">
    <property type="entry name" value="DNA-bd_dom_put_sf"/>
</dbReference>
<dbReference type="InterPro" id="IPR020825">
    <property type="entry name" value="Phe-tRNA_synthase-like_B3/B4"/>
</dbReference>
<comment type="catalytic activity">
    <reaction evidence="14 15">
        <text>tRNA(Phe) + L-phenylalanine + ATP = L-phenylalanyl-tRNA(Phe) + AMP + diphosphate + H(+)</text>
        <dbReference type="Rhea" id="RHEA:19413"/>
        <dbReference type="Rhea" id="RHEA-COMP:9668"/>
        <dbReference type="Rhea" id="RHEA-COMP:9699"/>
        <dbReference type="ChEBI" id="CHEBI:15378"/>
        <dbReference type="ChEBI" id="CHEBI:30616"/>
        <dbReference type="ChEBI" id="CHEBI:33019"/>
        <dbReference type="ChEBI" id="CHEBI:58095"/>
        <dbReference type="ChEBI" id="CHEBI:78442"/>
        <dbReference type="ChEBI" id="CHEBI:78531"/>
        <dbReference type="ChEBI" id="CHEBI:456215"/>
        <dbReference type="EC" id="6.1.1.20"/>
    </reaction>
</comment>
<evidence type="ECO:0000259" key="19">
    <source>
        <dbReference type="PROSITE" id="PS51483"/>
    </source>
</evidence>
<evidence type="ECO:0000256" key="2">
    <source>
        <dbReference type="ARBA" id="ARBA00008653"/>
    </source>
</evidence>
<dbReference type="Gene3D" id="3.50.40.10">
    <property type="entry name" value="Phenylalanyl-trna Synthetase, Chain B, domain 3"/>
    <property type="match status" value="1"/>
</dbReference>
<dbReference type="Gene3D" id="3.30.930.10">
    <property type="entry name" value="Bira Bifunctional Protein, Domain 2"/>
    <property type="match status" value="1"/>
</dbReference>
<comment type="subcellular location">
    <subcellularLocation>
        <location evidence="1 15">Cytoplasm</location>
    </subcellularLocation>
</comment>
<keyword evidence="6 15" id="KW-0436">Ligase</keyword>
<dbReference type="RefSeq" id="WP_114792261.1">
    <property type="nucleotide sequence ID" value="NZ_CP139960.1"/>
</dbReference>
<dbReference type="InterPro" id="IPR036690">
    <property type="entry name" value="Fdx_antiC-bd_sf"/>
</dbReference>
<dbReference type="NCBIfam" id="NF045760">
    <property type="entry name" value="YtpR"/>
    <property type="match status" value="1"/>
</dbReference>
<accession>A0ABZ0W3V6</accession>
<evidence type="ECO:0000256" key="10">
    <source>
        <dbReference type="ARBA" id="ARBA00022842"/>
    </source>
</evidence>
<keyword evidence="8 15" id="KW-0547">Nucleotide-binding</keyword>
<dbReference type="PANTHER" id="PTHR10947:SF0">
    <property type="entry name" value="PHENYLALANINE--TRNA LIGASE BETA SUBUNIT"/>
    <property type="match status" value="1"/>
</dbReference>
<sequence length="816" mass="89501">MTISYNWLSEYLPAGQAGLPEKVQSERLSQILTCIGLEVEAVESYESHKGGLKGLVVGEVLTCEKHPNADKLKLTTVNTGAAEPLKIVCGAPNVAVGQKVIVAPIGTSIYPLNAEPVTMKAAKIRGEESQGMICAEDEVGLGSSHEGILVLPETSKPGTPVAELFNIYTDTIFEIGLTPNRMDAMSHWGVARDVSAYLAHHDKKNGGPRLPAIKALPAFKGKNPLEVTVENTAACPRYSGISINNVTIAPSPQWLQDKLKAIGVKPISNIVDITNFILHETGQPLHAFDADQIAGKKVIVKNLPQDTLFVTLDGKERKLNSYDLMICDEKGGMCIGGVYGGLNSGVTATTKNIFLESACFDSINIRKTSFSHGLRTDAATRFEKGTDISATVNVLKRATELILELCGGEVASGIIDIYPEEKPKTSVTIKYHYLKKLSGKNYHPDAVKKILTALGFVIEKEDIDSLKIAVPYHKPDISLPADIVEEILRIDGLDNIDIPSSITMTPAVEENRTAEVLKEKIANYLVGLGFNETLTNSITNKAYFSEDELASVVKMKNSLSTELNIMRPQMLETGLEIVAHNLNRKNDNLRLFEYGKTYTVNSKGGFEEPEHICLYLTGKKQADAWKGKGAASDFYTLKGAVDKILALAGLHGMSYDEAAAGEQFQYGLTILAGKEAIGQIGLVSKKMQERFDIKQPVFFADLSWDLILKKSKSDTVQFKPLSKFPAVQRDIAVIISKELKYSAVEEQVKKLNLKKLQSVQLFDIFESEKLGPEKKSIAVNFTFLDEEKTLTDGEIDGWMKKIMQGLEKEFQAEIRK</sequence>
<keyword evidence="7 15" id="KW-0479">Metal-binding</keyword>
<keyword evidence="5 16" id="KW-0820">tRNA-binding</keyword>
<evidence type="ECO:0000313" key="21">
    <source>
        <dbReference type="Proteomes" id="UP001325680"/>
    </source>
</evidence>
<evidence type="ECO:0000256" key="12">
    <source>
        <dbReference type="ARBA" id="ARBA00022917"/>
    </source>
</evidence>
<evidence type="ECO:0000256" key="8">
    <source>
        <dbReference type="ARBA" id="ARBA00022741"/>
    </source>
</evidence>
<comment type="similarity">
    <text evidence="2 15">Belongs to the phenylalanyl-tRNA synthetase beta subunit family. Type 1 subfamily.</text>
</comment>
<dbReference type="SUPFAM" id="SSF46955">
    <property type="entry name" value="Putative DNA-binding domain"/>
    <property type="match status" value="1"/>
</dbReference>
<keyword evidence="13 15" id="KW-0030">Aminoacyl-tRNA synthetase</keyword>
<comment type="subunit">
    <text evidence="3 15">Tetramer of two alpha and two beta subunits.</text>
</comment>
<dbReference type="InterPro" id="IPR005121">
    <property type="entry name" value="Fdx_antiC-bd"/>
</dbReference>
<name>A0ABZ0W3V6_9BACT</name>
<evidence type="ECO:0000256" key="14">
    <source>
        <dbReference type="ARBA" id="ARBA00049255"/>
    </source>
</evidence>
<evidence type="ECO:0000256" key="5">
    <source>
        <dbReference type="ARBA" id="ARBA00022555"/>
    </source>
</evidence>
<dbReference type="Gene3D" id="3.30.56.10">
    <property type="match status" value="2"/>
</dbReference>
<dbReference type="GO" id="GO:0004826">
    <property type="term" value="F:phenylalanine-tRNA ligase activity"/>
    <property type="evidence" value="ECO:0007669"/>
    <property type="project" value="UniProtKB-EC"/>
</dbReference>
<dbReference type="PANTHER" id="PTHR10947">
    <property type="entry name" value="PHENYLALANYL-TRNA SYNTHETASE BETA CHAIN AND LEUCINE-RICH REPEAT-CONTAINING PROTEIN 47"/>
    <property type="match status" value="1"/>
</dbReference>
<dbReference type="InterPro" id="IPR033714">
    <property type="entry name" value="tRNA_bind_bactPheRS"/>
</dbReference>
<evidence type="ECO:0000256" key="11">
    <source>
        <dbReference type="ARBA" id="ARBA00022884"/>
    </source>
</evidence>
<dbReference type="InterPro" id="IPR002547">
    <property type="entry name" value="tRNA-bd_dom"/>
</dbReference>
<dbReference type="SMART" id="SM00874">
    <property type="entry name" value="B5"/>
    <property type="match status" value="1"/>
</dbReference>
<dbReference type="CDD" id="cd02796">
    <property type="entry name" value="tRNA_bind_bactPheRS"/>
    <property type="match status" value="1"/>
</dbReference>
<dbReference type="HAMAP" id="MF_00283">
    <property type="entry name" value="Phe_tRNA_synth_beta1"/>
    <property type="match status" value="1"/>
</dbReference>
<keyword evidence="4 15" id="KW-0963">Cytoplasm</keyword>
<dbReference type="PROSITE" id="PS51447">
    <property type="entry name" value="FDX_ACB"/>
    <property type="match status" value="1"/>
</dbReference>
<feature type="domain" description="B5" evidence="19">
    <location>
        <begin position="422"/>
        <end position="498"/>
    </location>
</feature>
<dbReference type="InterPro" id="IPR004532">
    <property type="entry name" value="Phe-tRNA-ligase_IIc_bsu_bact"/>
</dbReference>
<dbReference type="CDD" id="cd00769">
    <property type="entry name" value="PheRS_beta_core"/>
    <property type="match status" value="1"/>
</dbReference>
<dbReference type="SMART" id="SM00873">
    <property type="entry name" value="B3_4"/>
    <property type="match status" value="1"/>
</dbReference>
<evidence type="ECO:0000259" key="18">
    <source>
        <dbReference type="PROSITE" id="PS51447"/>
    </source>
</evidence>
<feature type="binding site" evidence="15">
    <location>
        <position position="485"/>
    </location>
    <ligand>
        <name>Mg(2+)</name>
        <dbReference type="ChEBI" id="CHEBI:18420"/>
        <note>shared with alpha subunit</note>
    </ligand>
</feature>
<dbReference type="Pfam" id="PF03484">
    <property type="entry name" value="B5"/>
    <property type="match status" value="1"/>
</dbReference>
<dbReference type="EC" id="6.1.1.20" evidence="15"/>
<dbReference type="Pfam" id="PF03147">
    <property type="entry name" value="FDX-ACB"/>
    <property type="match status" value="1"/>
</dbReference>
<keyword evidence="21" id="KW-1185">Reference proteome</keyword>
<dbReference type="Gene3D" id="3.30.70.380">
    <property type="entry name" value="Ferrodoxin-fold anticodon-binding domain"/>
    <property type="match status" value="1"/>
</dbReference>
<dbReference type="InterPro" id="IPR045864">
    <property type="entry name" value="aa-tRNA-synth_II/BPL/LPL"/>
</dbReference>
<feature type="binding site" evidence="15">
    <location>
        <position position="486"/>
    </location>
    <ligand>
        <name>Mg(2+)</name>
        <dbReference type="ChEBI" id="CHEBI:18420"/>
        <note>shared with alpha subunit</note>
    </ligand>
</feature>
<dbReference type="Proteomes" id="UP001325680">
    <property type="component" value="Chromosome"/>
</dbReference>
<dbReference type="Pfam" id="PF17759">
    <property type="entry name" value="tRNA_synthFbeta"/>
    <property type="match status" value="1"/>
</dbReference>
<dbReference type="Pfam" id="PF03483">
    <property type="entry name" value="B3_4"/>
    <property type="match status" value="1"/>
</dbReference>
<feature type="binding site" evidence="15">
    <location>
        <position position="476"/>
    </location>
    <ligand>
        <name>Mg(2+)</name>
        <dbReference type="ChEBI" id="CHEBI:18420"/>
        <note>shared with alpha subunit</note>
    </ligand>
</feature>
<evidence type="ECO:0000259" key="17">
    <source>
        <dbReference type="PROSITE" id="PS50886"/>
    </source>
</evidence>
<gene>
    <name evidence="15 20" type="primary">pheT</name>
    <name evidence="20" type="ORF">U0035_16290</name>
</gene>
<dbReference type="InterPro" id="IPR045060">
    <property type="entry name" value="Phe-tRNA-ligase_IIc_bsu"/>
</dbReference>
<evidence type="ECO:0000256" key="13">
    <source>
        <dbReference type="ARBA" id="ARBA00023146"/>
    </source>
</evidence>
<evidence type="ECO:0000256" key="1">
    <source>
        <dbReference type="ARBA" id="ARBA00004496"/>
    </source>
</evidence>
<proteinExistence type="inferred from homology"/>
<dbReference type="PROSITE" id="PS51483">
    <property type="entry name" value="B5"/>
    <property type="match status" value="1"/>
</dbReference>
<protein>
    <recommendedName>
        <fullName evidence="15">Phenylalanine--tRNA ligase beta subunit</fullName>
        <ecNumber evidence="15">6.1.1.20</ecNumber>
    </recommendedName>
    <alternativeName>
        <fullName evidence="15">Phenylalanyl-tRNA synthetase beta subunit</fullName>
        <shortName evidence="15">PheRS</shortName>
    </alternativeName>
</protein>
<keyword evidence="10 15" id="KW-0460">Magnesium</keyword>
<keyword evidence="9 15" id="KW-0067">ATP-binding</keyword>
<evidence type="ECO:0000256" key="7">
    <source>
        <dbReference type="ARBA" id="ARBA00022723"/>
    </source>
</evidence>
<evidence type="ECO:0000256" key="3">
    <source>
        <dbReference type="ARBA" id="ARBA00011209"/>
    </source>
</evidence>